<dbReference type="Proteomes" id="UP000652761">
    <property type="component" value="Unassembled WGS sequence"/>
</dbReference>
<accession>A0A843VM47</accession>
<evidence type="ECO:0000313" key="2">
    <source>
        <dbReference type="EMBL" id="MQM00033.1"/>
    </source>
</evidence>
<dbReference type="AlphaFoldDB" id="A0A843VM47"/>
<reference evidence="2" key="1">
    <citation type="submission" date="2017-07" db="EMBL/GenBank/DDBJ databases">
        <title>Taro Niue Genome Assembly and Annotation.</title>
        <authorList>
            <person name="Atibalentja N."/>
            <person name="Keating K."/>
            <person name="Fields C.J."/>
        </authorList>
    </citation>
    <scope>NUCLEOTIDE SEQUENCE</scope>
    <source>
        <strain evidence="2">Niue_2</strain>
        <tissue evidence="2">Leaf</tissue>
    </source>
</reference>
<comment type="caution">
    <text evidence="2">The sequence shown here is derived from an EMBL/GenBank/DDBJ whole genome shotgun (WGS) entry which is preliminary data.</text>
</comment>
<keyword evidence="3" id="KW-1185">Reference proteome</keyword>
<evidence type="ECO:0000313" key="3">
    <source>
        <dbReference type="Proteomes" id="UP000652761"/>
    </source>
</evidence>
<protein>
    <submittedName>
        <fullName evidence="2">Uncharacterized protein</fullName>
    </submittedName>
</protein>
<feature type="region of interest" description="Disordered" evidence="1">
    <location>
        <begin position="98"/>
        <end position="140"/>
    </location>
</feature>
<gene>
    <name evidence="2" type="ORF">Taro_032763</name>
</gene>
<sequence length="184" mass="20748">MVVSTLDPASRKSICLTGTCVDTLSGSVDTLWLKSQHLIYLDMWPLGIQGNLPSFLYPRTPRLLMDIWGYKYPCFLYSKALLRKTKLRAFWKKGRRAGKRDLHPEEQSSAAKGRRRRRREGARDCSSAGQEGDPAESEIHLSDWDSVSTQSVVVSTLDLASRRPFLHKWDSVSTHSVVVSTHSG</sequence>
<proteinExistence type="predicted"/>
<evidence type="ECO:0000256" key="1">
    <source>
        <dbReference type="SAM" id="MobiDB-lite"/>
    </source>
</evidence>
<organism evidence="2 3">
    <name type="scientific">Colocasia esculenta</name>
    <name type="common">Wild taro</name>
    <name type="synonym">Arum esculentum</name>
    <dbReference type="NCBI Taxonomy" id="4460"/>
    <lineage>
        <taxon>Eukaryota</taxon>
        <taxon>Viridiplantae</taxon>
        <taxon>Streptophyta</taxon>
        <taxon>Embryophyta</taxon>
        <taxon>Tracheophyta</taxon>
        <taxon>Spermatophyta</taxon>
        <taxon>Magnoliopsida</taxon>
        <taxon>Liliopsida</taxon>
        <taxon>Araceae</taxon>
        <taxon>Aroideae</taxon>
        <taxon>Colocasieae</taxon>
        <taxon>Colocasia</taxon>
    </lineage>
</organism>
<dbReference type="EMBL" id="NMUH01002446">
    <property type="protein sequence ID" value="MQM00033.1"/>
    <property type="molecule type" value="Genomic_DNA"/>
</dbReference>
<name>A0A843VM47_COLES</name>